<dbReference type="EMBL" id="HBIV01014565">
    <property type="protein sequence ID" value="CAE0659087.1"/>
    <property type="molecule type" value="Transcribed_RNA"/>
</dbReference>
<sequence>MTMHMHVVDKGNTRDAESPGFCARGSIEKHALVSAGGWCAGGEKNPGTQSDHARATVVKVAKKRIQVRILNRCQTIIVIVTVVVTSVIAPVGIVIIIVVITVLVLILNNEVPFYTVTITSTVASISENHISIFVLGIIQLCGLRVGRFRTSNTNIPC</sequence>
<dbReference type="AlphaFoldDB" id="A0A7S3YQU7"/>
<name>A0A7S3YQU7_9EUKA</name>
<feature type="transmembrane region" description="Helical" evidence="1">
    <location>
        <begin position="113"/>
        <end position="138"/>
    </location>
</feature>
<keyword evidence="1" id="KW-1133">Transmembrane helix</keyword>
<organism evidence="2">
    <name type="scientific">Lotharella globosa</name>
    <dbReference type="NCBI Taxonomy" id="91324"/>
    <lineage>
        <taxon>Eukaryota</taxon>
        <taxon>Sar</taxon>
        <taxon>Rhizaria</taxon>
        <taxon>Cercozoa</taxon>
        <taxon>Chlorarachniophyceae</taxon>
        <taxon>Lotharella</taxon>
    </lineage>
</organism>
<protein>
    <submittedName>
        <fullName evidence="2">Uncharacterized protein</fullName>
    </submittedName>
</protein>
<accession>A0A7S3YQU7</accession>
<evidence type="ECO:0000256" key="1">
    <source>
        <dbReference type="SAM" id="Phobius"/>
    </source>
</evidence>
<proteinExistence type="predicted"/>
<feature type="transmembrane region" description="Helical" evidence="1">
    <location>
        <begin position="76"/>
        <end position="107"/>
    </location>
</feature>
<keyword evidence="1" id="KW-0472">Membrane</keyword>
<evidence type="ECO:0000313" key="2">
    <source>
        <dbReference type="EMBL" id="CAE0659087.1"/>
    </source>
</evidence>
<gene>
    <name evidence="2" type="ORF">LGLO00237_LOCUS10661</name>
</gene>
<keyword evidence="1" id="KW-0812">Transmembrane</keyword>
<reference evidence="2" key="1">
    <citation type="submission" date="2021-01" db="EMBL/GenBank/DDBJ databases">
        <authorList>
            <person name="Corre E."/>
            <person name="Pelletier E."/>
            <person name="Niang G."/>
            <person name="Scheremetjew M."/>
            <person name="Finn R."/>
            <person name="Kale V."/>
            <person name="Holt S."/>
            <person name="Cochrane G."/>
            <person name="Meng A."/>
            <person name="Brown T."/>
            <person name="Cohen L."/>
        </authorList>
    </citation>
    <scope>NUCLEOTIDE SEQUENCE</scope>
    <source>
        <strain evidence="2">CCCM811</strain>
    </source>
</reference>